<evidence type="ECO:0000313" key="2">
    <source>
        <dbReference type="EMBL" id="MFC3890121.1"/>
    </source>
</evidence>
<dbReference type="Pfam" id="PF14025">
    <property type="entry name" value="DUF4241"/>
    <property type="match status" value="1"/>
</dbReference>
<gene>
    <name evidence="2" type="ORF">ACFOWZ_01430</name>
</gene>
<dbReference type="Proteomes" id="UP001595690">
    <property type="component" value="Unassembled WGS sequence"/>
</dbReference>
<protein>
    <submittedName>
        <fullName evidence="2">DUF4241 domain-containing protein</fullName>
    </submittedName>
</protein>
<evidence type="ECO:0000313" key="3">
    <source>
        <dbReference type="Proteomes" id="UP001595690"/>
    </source>
</evidence>
<reference evidence="3" key="1">
    <citation type="journal article" date="2019" name="Int. J. Syst. Evol. Microbiol.">
        <title>The Global Catalogue of Microorganisms (GCM) 10K type strain sequencing project: providing services to taxonomists for standard genome sequencing and annotation.</title>
        <authorList>
            <consortium name="The Broad Institute Genomics Platform"/>
            <consortium name="The Broad Institute Genome Sequencing Center for Infectious Disease"/>
            <person name="Wu L."/>
            <person name="Ma J."/>
        </authorList>
    </citation>
    <scope>NUCLEOTIDE SEQUENCE [LARGE SCALE GENOMIC DNA]</scope>
    <source>
        <strain evidence="3">CGMCC 4.7405</strain>
    </source>
</reference>
<dbReference type="InterPro" id="IPR025335">
    <property type="entry name" value="DUF4241"/>
</dbReference>
<evidence type="ECO:0000256" key="1">
    <source>
        <dbReference type="SAM" id="MobiDB-lite"/>
    </source>
</evidence>
<proteinExistence type="predicted"/>
<name>A0ABV8BLD5_9PSEU</name>
<keyword evidence="3" id="KW-1185">Reference proteome</keyword>
<accession>A0ABV8BLD5</accession>
<sequence>MNRRTAILSGVAVVSLAAAGLLRFRDERLPGPINEQSLPSVPAPDLTAEPVEVVYCAGWDAATRAPVLPMSEAVARAQDAAGGQYAAVLLVGGVARAVVEVCWTAHHAEVWHVDSAGRRYRGVAYRRWPDGRVRLFEVRGWRYEGKDTPEFAGERPTVRARVHRAATAEIENVAVSAELPGGSTFQTSRKDWPEPVRPPDDVAVPQVGGWPDLAGLTGPVTTRPGPDEVPATFPWRPPQPLRPRHIEKNVTDGARFRTREGRVLTVKRTPAGTIRLPSGKLLVGDPHWFDAESKPLAEAPPPGEYAVEVFGLTENGAELTTAACRVTVTDAPVTSWHLALRDGDHELDLGDGEYFGNPVDTATLALVDQTGATAYDEAAIAAASAGEARHHRLSDGRTDLIVVPGWSDGAFPVWLGRTADGAIGCFVLDFHAPELATAEPA</sequence>
<organism evidence="2 3">
    <name type="scientific">Lentzea rhizosphaerae</name>
    <dbReference type="NCBI Taxonomy" id="2041025"/>
    <lineage>
        <taxon>Bacteria</taxon>
        <taxon>Bacillati</taxon>
        <taxon>Actinomycetota</taxon>
        <taxon>Actinomycetes</taxon>
        <taxon>Pseudonocardiales</taxon>
        <taxon>Pseudonocardiaceae</taxon>
        <taxon>Lentzea</taxon>
    </lineage>
</organism>
<comment type="caution">
    <text evidence="2">The sequence shown here is derived from an EMBL/GenBank/DDBJ whole genome shotgun (WGS) entry which is preliminary data.</text>
</comment>
<dbReference type="EMBL" id="JBHRZI010000003">
    <property type="protein sequence ID" value="MFC3890121.1"/>
    <property type="molecule type" value="Genomic_DNA"/>
</dbReference>
<feature type="region of interest" description="Disordered" evidence="1">
    <location>
        <begin position="223"/>
        <end position="245"/>
    </location>
</feature>
<dbReference type="RefSeq" id="WP_382367376.1">
    <property type="nucleotide sequence ID" value="NZ_JBHRZI010000003.1"/>
</dbReference>